<reference evidence="2" key="1">
    <citation type="submission" date="2020-02" db="EMBL/GenBank/DDBJ databases">
        <authorList>
            <person name="Meier V. D."/>
        </authorList>
    </citation>
    <scope>NUCLEOTIDE SEQUENCE</scope>
    <source>
        <strain evidence="2">AVDCRST_MAG87</strain>
    </source>
</reference>
<organism evidence="2">
    <name type="scientific">uncultured Thermomicrobiales bacterium</name>
    <dbReference type="NCBI Taxonomy" id="1645740"/>
    <lineage>
        <taxon>Bacteria</taxon>
        <taxon>Pseudomonadati</taxon>
        <taxon>Thermomicrobiota</taxon>
        <taxon>Thermomicrobia</taxon>
        <taxon>Thermomicrobiales</taxon>
        <taxon>environmental samples</taxon>
    </lineage>
</organism>
<evidence type="ECO:0000256" key="1">
    <source>
        <dbReference type="SAM" id="MobiDB-lite"/>
    </source>
</evidence>
<proteinExistence type="predicted"/>
<feature type="compositionally biased region" description="Gly residues" evidence="1">
    <location>
        <begin position="1"/>
        <end position="10"/>
    </location>
</feature>
<dbReference type="AlphaFoldDB" id="A0A6J4UKK6"/>
<feature type="region of interest" description="Disordered" evidence="1">
    <location>
        <begin position="1"/>
        <end position="27"/>
    </location>
</feature>
<name>A0A6J4UKK6_9BACT</name>
<feature type="non-terminal residue" evidence="2">
    <location>
        <position position="91"/>
    </location>
</feature>
<sequence length="91" mass="9085">AAGGGRGGGDAPADLPLHDPADGGHAAAGAVRDELALPGRRGFPRWILPVDGLATASGPEQGPGPEDILLFPVVSRRALCGHGLGSFDSRL</sequence>
<protein>
    <submittedName>
        <fullName evidence="2">Uncharacterized protein</fullName>
    </submittedName>
</protein>
<feature type="non-terminal residue" evidence="2">
    <location>
        <position position="1"/>
    </location>
</feature>
<evidence type="ECO:0000313" key="2">
    <source>
        <dbReference type="EMBL" id="CAA9551572.1"/>
    </source>
</evidence>
<dbReference type="EMBL" id="CADCWJ010000217">
    <property type="protein sequence ID" value="CAA9551572.1"/>
    <property type="molecule type" value="Genomic_DNA"/>
</dbReference>
<gene>
    <name evidence="2" type="ORF">AVDCRST_MAG87-905</name>
</gene>
<accession>A0A6J4UKK6</accession>